<protein>
    <submittedName>
        <fullName evidence="1">Uncharacterized protein</fullName>
    </submittedName>
</protein>
<name>A0A7G9YJ57_9EURY</name>
<gene>
    <name evidence="1" type="ORF">LNJNAIJJ_00003</name>
</gene>
<proteinExistence type="predicted"/>
<sequence>MDTVKDAVIQMIHDMPDTVSINDIMAELYFREKVDAGLHALDEGKGIGHQEAKDRIKKLMDDLNC</sequence>
<evidence type="ECO:0000313" key="1">
    <source>
        <dbReference type="EMBL" id="QNO48041.1"/>
    </source>
</evidence>
<dbReference type="EMBL" id="MT631293">
    <property type="protein sequence ID" value="QNO48041.1"/>
    <property type="molecule type" value="Genomic_DNA"/>
</dbReference>
<accession>A0A7G9YJ57</accession>
<organism evidence="1">
    <name type="scientific">Candidatus Methanogaster sp. ANME-2c ERB4</name>
    <dbReference type="NCBI Taxonomy" id="2759911"/>
    <lineage>
        <taxon>Archaea</taxon>
        <taxon>Methanobacteriati</taxon>
        <taxon>Methanobacteriota</taxon>
        <taxon>Stenosarchaea group</taxon>
        <taxon>Methanomicrobia</taxon>
        <taxon>Methanosarcinales</taxon>
        <taxon>ANME-2 cluster</taxon>
        <taxon>Candidatus Methanogasteraceae</taxon>
        <taxon>Candidatus Methanogaster</taxon>
    </lineage>
</organism>
<reference evidence="1" key="1">
    <citation type="submission" date="2020-06" db="EMBL/GenBank/DDBJ databases">
        <title>Unique genomic features of the anaerobic methanotrophic archaea.</title>
        <authorList>
            <person name="Chadwick G.L."/>
            <person name="Skennerton C.T."/>
            <person name="Laso-Perez R."/>
            <person name="Leu A.O."/>
            <person name="Speth D.R."/>
            <person name="Yu H."/>
            <person name="Morgan-Lang C."/>
            <person name="Hatzenpichler R."/>
            <person name="Goudeau D."/>
            <person name="Malmstrom R."/>
            <person name="Brazelton W.J."/>
            <person name="Woyke T."/>
            <person name="Hallam S.J."/>
            <person name="Tyson G.W."/>
            <person name="Wegener G."/>
            <person name="Boetius A."/>
            <person name="Orphan V."/>
        </authorList>
    </citation>
    <scope>NUCLEOTIDE SEQUENCE</scope>
</reference>
<dbReference type="AlphaFoldDB" id="A0A7G9YJ57"/>